<dbReference type="Proteomes" id="UP000320421">
    <property type="component" value="Chromosome"/>
</dbReference>
<proteinExistence type="predicted"/>
<accession>A0A517PPB8</accession>
<feature type="signal peptide" evidence="1">
    <location>
        <begin position="1"/>
        <end position="25"/>
    </location>
</feature>
<dbReference type="EMBL" id="CP036347">
    <property type="protein sequence ID" value="QDU03378.1"/>
    <property type="molecule type" value="Genomic_DNA"/>
</dbReference>
<gene>
    <name evidence="2" type="ORF">HG66A1_30180</name>
    <name evidence="3" type="ORF">V6x_30970</name>
</gene>
<evidence type="ECO:0000313" key="4">
    <source>
        <dbReference type="Proteomes" id="UP000320421"/>
    </source>
</evidence>
<dbReference type="AlphaFoldDB" id="A0A517WDQ3"/>
<sequence precursor="true">MVIRQLKNWSTVGVLGLALMGLANSGCQTSLGGQTLPSAYYLNDDVQFFPAGPEEQLYNQREVLEQYKLEHEAQQQQ</sequence>
<reference evidence="4 5" key="1">
    <citation type="submission" date="2019-02" db="EMBL/GenBank/DDBJ databases">
        <title>Deep-cultivation of Planctomycetes and their phenomic and genomic characterization uncovers novel biology.</title>
        <authorList>
            <person name="Wiegand S."/>
            <person name="Jogler M."/>
            <person name="Boedeker C."/>
            <person name="Pinto D."/>
            <person name="Vollmers J."/>
            <person name="Rivas-Marin E."/>
            <person name="Kohn T."/>
            <person name="Peeters S.H."/>
            <person name="Heuer A."/>
            <person name="Rast P."/>
            <person name="Oberbeckmann S."/>
            <person name="Bunk B."/>
            <person name="Jeske O."/>
            <person name="Meyerdierks A."/>
            <person name="Storesund J.E."/>
            <person name="Kallscheuer N."/>
            <person name="Luecker S."/>
            <person name="Lage O.M."/>
            <person name="Pohl T."/>
            <person name="Merkel B.J."/>
            <person name="Hornburger P."/>
            <person name="Mueller R.-W."/>
            <person name="Bruemmer F."/>
            <person name="Labrenz M."/>
            <person name="Spormann A.M."/>
            <person name="Op den Camp H."/>
            <person name="Overmann J."/>
            <person name="Amann R."/>
            <person name="Jetten M.S.M."/>
            <person name="Mascher T."/>
            <person name="Medema M.H."/>
            <person name="Devos D.P."/>
            <person name="Kaster A.-K."/>
            <person name="Ovreas L."/>
            <person name="Rohde M."/>
            <person name="Galperin M.Y."/>
            <person name="Jogler C."/>
        </authorList>
    </citation>
    <scope>NUCLEOTIDE SEQUENCE [LARGE SCALE GENOMIC DNA]</scope>
    <source>
        <strain evidence="2 4">HG66A1</strain>
        <strain evidence="3 5">V6</strain>
    </source>
</reference>
<dbReference type="OrthoDB" id="292253at2"/>
<keyword evidence="1" id="KW-0732">Signal</keyword>
<feature type="chain" id="PRO_5044617211" evidence="1">
    <location>
        <begin position="26"/>
        <end position="77"/>
    </location>
</feature>
<protein>
    <submittedName>
        <fullName evidence="3">Uncharacterized protein</fullName>
    </submittedName>
</protein>
<organism evidence="3 5">
    <name type="scientific">Gimesia chilikensis</name>
    <dbReference type="NCBI Taxonomy" id="2605989"/>
    <lineage>
        <taxon>Bacteria</taxon>
        <taxon>Pseudomonadati</taxon>
        <taxon>Planctomycetota</taxon>
        <taxon>Planctomycetia</taxon>
        <taxon>Planctomycetales</taxon>
        <taxon>Planctomycetaceae</taxon>
        <taxon>Gimesia</taxon>
    </lineage>
</organism>
<accession>A0A517WDQ3</accession>
<name>A0A517WDQ3_9PLAN</name>
<evidence type="ECO:0000313" key="2">
    <source>
        <dbReference type="EMBL" id="QDT21219.1"/>
    </source>
</evidence>
<dbReference type="Proteomes" id="UP000320722">
    <property type="component" value="Chromosome"/>
</dbReference>
<evidence type="ECO:0000256" key="1">
    <source>
        <dbReference type="SAM" id="SignalP"/>
    </source>
</evidence>
<keyword evidence="4" id="KW-1185">Reference proteome</keyword>
<evidence type="ECO:0000313" key="3">
    <source>
        <dbReference type="EMBL" id="QDU03378.1"/>
    </source>
</evidence>
<dbReference type="EMBL" id="CP036266">
    <property type="protein sequence ID" value="QDT21219.1"/>
    <property type="molecule type" value="Genomic_DNA"/>
</dbReference>
<evidence type="ECO:0000313" key="5">
    <source>
        <dbReference type="Proteomes" id="UP000320722"/>
    </source>
</evidence>